<dbReference type="STRING" id="1433126.BN938_2904"/>
<dbReference type="GO" id="GO:0006412">
    <property type="term" value="P:translation"/>
    <property type="evidence" value="ECO:0007669"/>
    <property type="project" value="TreeGrafter"/>
</dbReference>
<evidence type="ECO:0000313" key="5">
    <source>
        <dbReference type="EMBL" id="CDN32969.1"/>
    </source>
</evidence>
<dbReference type="InterPro" id="IPR035956">
    <property type="entry name" value="RimP_N_sf"/>
</dbReference>
<dbReference type="EMBL" id="HG934468">
    <property type="protein sequence ID" value="CDN32969.1"/>
    <property type="molecule type" value="Genomic_DNA"/>
</dbReference>
<dbReference type="eggNOG" id="COG0779">
    <property type="taxonomic scope" value="Bacteria"/>
</dbReference>
<evidence type="ECO:0000259" key="4">
    <source>
        <dbReference type="Pfam" id="PF02576"/>
    </source>
</evidence>
<accession>A0A060RES6</accession>
<dbReference type="GO" id="GO:0005829">
    <property type="term" value="C:cytosol"/>
    <property type="evidence" value="ECO:0007669"/>
    <property type="project" value="TreeGrafter"/>
</dbReference>
<dbReference type="Proteomes" id="UP000027616">
    <property type="component" value="Chromosome I"/>
</dbReference>
<comment type="function">
    <text evidence="3">Required for maturation of 30S ribosomal subunits.</text>
</comment>
<dbReference type="KEGG" id="rbc:BN938_2904"/>
<dbReference type="HAMAP" id="MF_01077">
    <property type="entry name" value="RimP"/>
    <property type="match status" value="1"/>
</dbReference>
<dbReference type="Pfam" id="PF02576">
    <property type="entry name" value="RimP_N"/>
    <property type="match status" value="1"/>
</dbReference>
<dbReference type="GO" id="GO:0000028">
    <property type="term" value="P:ribosomal small subunit assembly"/>
    <property type="evidence" value="ECO:0007669"/>
    <property type="project" value="TreeGrafter"/>
</dbReference>
<dbReference type="InterPro" id="IPR003728">
    <property type="entry name" value="Ribosome_maturation_RimP"/>
</dbReference>
<comment type="subcellular location">
    <subcellularLocation>
        <location evidence="3">Cytoplasm</location>
    </subcellularLocation>
</comment>
<organism evidence="5 6">
    <name type="scientific">Mucinivorans hirudinis</name>
    <dbReference type="NCBI Taxonomy" id="1433126"/>
    <lineage>
        <taxon>Bacteria</taxon>
        <taxon>Pseudomonadati</taxon>
        <taxon>Bacteroidota</taxon>
        <taxon>Bacteroidia</taxon>
        <taxon>Bacteroidales</taxon>
        <taxon>Rikenellaceae</taxon>
        <taxon>Mucinivorans</taxon>
    </lineage>
</organism>
<dbReference type="PANTHER" id="PTHR33867:SF1">
    <property type="entry name" value="RIBOSOME MATURATION FACTOR RIMP"/>
    <property type="match status" value="1"/>
</dbReference>
<feature type="domain" description="Ribosome maturation factor RimP N-terminal" evidence="4">
    <location>
        <begin position="19"/>
        <end position="75"/>
    </location>
</feature>
<gene>
    <name evidence="3" type="primary">rimP</name>
    <name evidence="5" type="ORF">BN938_2904</name>
</gene>
<evidence type="ECO:0000256" key="1">
    <source>
        <dbReference type="ARBA" id="ARBA00022490"/>
    </source>
</evidence>
<keyword evidence="2 3" id="KW-0690">Ribosome biogenesis</keyword>
<evidence type="ECO:0000313" key="6">
    <source>
        <dbReference type="Proteomes" id="UP000027616"/>
    </source>
</evidence>
<dbReference type="AlphaFoldDB" id="A0A060RES6"/>
<dbReference type="OrthoDB" id="9789702at2"/>
<comment type="similarity">
    <text evidence="3">Belongs to the RimP family.</text>
</comment>
<dbReference type="PANTHER" id="PTHR33867">
    <property type="entry name" value="RIBOSOME MATURATION FACTOR RIMP"/>
    <property type="match status" value="1"/>
</dbReference>
<dbReference type="HOGENOM" id="CLU_070525_3_1_10"/>
<protein>
    <recommendedName>
        <fullName evidence="3">Ribosome maturation factor RimP</fullName>
    </recommendedName>
</protein>
<dbReference type="Gene3D" id="3.30.300.70">
    <property type="entry name" value="RimP-like superfamily, N-terminal"/>
    <property type="match status" value="1"/>
</dbReference>
<name>A0A060RES6_9BACT</name>
<keyword evidence="6" id="KW-1185">Reference proteome</keyword>
<sequence>MIVKEKIEEIARAQLVGSELFLVGVSVSAANEIEVTVDGANRVTIDECAILSKSIEKELDRQTEDFELSVFSTGIGQPLKLLKQYQIRVGRLVELVLKNGLKVLGTLTDVSEEGITVEYLVKESVDGKKRKVDVTKTEHYKFDEIKTTKEEIDFK</sequence>
<evidence type="ECO:0000256" key="3">
    <source>
        <dbReference type="HAMAP-Rule" id="MF_01077"/>
    </source>
</evidence>
<dbReference type="SUPFAM" id="SSF75420">
    <property type="entry name" value="YhbC-like, N-terminal domain"/>
    <property type="match status" value="1"/>
</dbReference>
<dbReference type="NCBIfam" id="NF002531">
    <property type="entry name" value="PRK02001.1"/>
    <property type="match status" value="1"/>
</dbReference>
<keyword evidence="1 3" id="KW-0963">Cytoplasm</keyword>
<reference evidence="5" key="1">
    <citation type="submission" date="2014-01" db="EMBL/GenBank/DDBJ databases">
        <authorList>
            <person name="Nelson M."/>
        </authorList>
    </citation>
    <scope>NUCLEOTIDE SEQUENCE</scope>
</reference>
<reference evidence="5" key="2">
    <citation type="journal article" date="2015" name="Genome Announc.">
        <title>Complete Genome Sequence of the Novel Leech Symbiont Mucinivorans hirudinis M3T.</title>
        <authorList>
            <person name="Nelson M.C."/>
            <person name="Bomar L."/>
            <person name="Graf J."/>
        </authorList>
    </citation>
    <scope>NUCLEOTIDE SEQUENCE [LARGE SCALE GENOMIC DNA]</scope>
</reference>
<dbReference type="InterPro" id="IPR028989">
    <property type="entry name" value="RimP_N"/>
</dbReference>
<evidence type="ECO:0000256" key="2">
    <source>
        <dbReference type="ARBA" id="ARBA00022517"/>
    </source>
</evidence>
<proteinExistence type="inferred from homology"/>